<organism evidence="1 2">
    <name type="scientific">Romanomermis culicivorax</name>
    <name type="common">Nematode worm</name>
    <dbReference type="NCBI Taxonomy" id="13658"/>
    <lineage>
        <taxon>Eukaryota</taxon>
        <taxon>Metazoa</taxon>
        <taxon>Ecdysozoa</taxon>
        <taxon>Nematoda</taxon>
        <taxon>Enoplea</taxon>
        <taxon>Dorylaimia</taxon>
        <taxon>Mermithida</taxon>
        <taxon>Mermithoidea</taxon>
        <taxon>Mermithidae</taxon>
        <taxon>Romanomermis</taxon>
    </lineage>
</organism>
<keyword evidence="1" id="KW-1185">Reference proteome</keyword>
<name>A0A915K1G4_ROMCU</name>
<dbReference type="Proteomes" id="UP000887565">
    <property type="component" value="Unplaced"/>
</dbReference>
<protein>
    <submittedName>
        <fullName evidence="2">Uncharacterized protein</fullName>
    </submittedName>
</protein>
<accession>A0A915K1G4</accession>
<proteinExistence type="predicted"/>
<reference evidence="2" key="1">
    <citation type="submission" date="2022-11" db="UniProtKB">
        <authorList>
            <consortium name="WormBaseParasite"/>
        </authorList>
    </citation>
    <scope>IDENTIFICATION</scope>
</reference>
<sequence length="81" mass="9225">MILIAIFLPVTQCTPNLTKPKMRNDSNISKKKYIKFLSYYLNSTCQTQKQKQIKPEKFQSDMRTVLEAGIGTSGSCYKSVV</sequence>
<evidence type="ECO:0000313" key="2">
    <source>
        <dbReference type="WBParaSite" id="nRc.2.0.1.t32643-RA"/>
    </source>
</evidence>
<dbReference type="WBParaSite" id="nRc.2.0.1.t32643-RA">
    <property type="protein sequence ID" value="nRc.2.0.1.t32643-RA"/>
    <property type="gene ID" value="nRc.2.0.1.g32643"/>
</dbReference>
<dbReference type="AlphaFoldDB" id="A0A915K1G4"/>
<evidence type="ECO:0000313" key="1">
    <source>
        <dbReference type="Proteomes" id="UP000887565"/>
    </source>
</evidence>